<gene>
    <name evidence="3" type="ORF">SAMN05421759_102554</name>
</gene>
<dbReference type="InterPro" id="IPR013857">
    <property type="entry name" value="NADH-UbQ_OxRdtase-assoc_prot30"/>
</dbReference>
<evidence type="ECO:0000256" key="1">
    <source>
        <dbReference type="ARBA" id="ARBA00007884"/>
    </source>
</evidence>
<organism evidence="3 4">
    <name type="scientific">Roseivivax lentus</name>
    <dbReference type="NCBI Taxonomy" id="633194"/>
    <lineage>
        <taxon>Bacteria</taxon>
        <taxon>Pseudomonadati</taxon>
        <taxon>Pseudomonadota</taxon>
        <taxon>Alphaproteobacteria</taxon>
        <taxon>Rhodobacterales</taxon>
        <taxon>Roseobacteraceae</taxon>
        <taxon>Roseivivax</taxon>
    </lineage>
</organism>
<accession>A0A1N7LBI5</accession>
<evidence type="ECO:0000313" key="3">
    <source>
        <dbReference type="EMBL" id="SIS71225.1"/>
    </source>
</evidence>
<evidence type="ECO:0000313" key="4">
    <source>
        <dbReference type="Proteomes" id="UP000186684"/>
    </source>
</evidence>
<dbReference type="OrthoDB" id="442188at2"/>
<dbReference type="PANTHER" id="PTHR13194">
    <property type="entry name" value="COMPLEX I INTERMEDIATE-ASSOCIATED PROTEIN 30"/>
    <property type="match status" value="1"/>
</dbReference>
<dbReference type="PANTHER" id="PTHR13194:SF19">
    <property type="entry name" value="NAD(P)-BINDING ROSSMANN-FOLD SUPERFAMILY PROTEIN"/>
    <property type="match status" value="1"/>
</dbReference>
<keyword evidence="4" id="KW-1185">Reference proteome</keyword>
<protein>
    <submittedName>
        <fullName evidence="3">Complex I intermediate-associated protein 30 (CIA30)</fullName>
    </submittedName>
</protein>
<dbReference type="AlphaFoldDB" id="A0A1N7LBI5"/>
<dbReference type="STRING" id="633194.SAMN05421759_102554"/>
<dbReference type="InterPro" id="IPR039131">
    <property type="entry name" value="NDUFAF1"/>
</dbReference>
<dbReference type="SUPFAM" id="SSF49785">
    <property type="entry name" value="Galactose-binding domain-like"/>
    <property type="match status" value="1"/>
</dbReference>
<evidence type="ECO:0000259" key="2">
    <source>
        <dbReference type="Pfam" id="PF08547"/>
    </source>
</evidence>
<dbReference type="InterPro" id="IPR008979">
    <property type="entry name" value="Galactose-bd-like_sf"/>
</dbReference>
<proteinExistence type="inferred from homology"/>
<sequence length="158" mass="17290">MQDSFDDRPETRWRFFTDGVMGGVSSGQVTFLSEGGRRIARLSGEVSTANNGGFIQMRRALSDVPPGAEGVRLVVRGNGERYFVHLRTEAMYLPWQHYRAGFVAGPDWGEVRLPFASFSAQGRPLSATPAPETLTALGIVAYGADYTAALDIREVALY</sequence>
<dbReference type="EMBL" id="FTOQ01000002">
    <property type="protein sequence ID" value="SIS71225.1"/>
    <property type="molecule type" value="Genomic_DNA"/>
</dbReference>
<reference evidence="4" key="1">
    <citation type="submission" date="2017-01" db="EMBL/GenBank/DDBJ databases">
        <authorList>
            <person name="Varghese N."/>
            <person name="Submissions S."/>
        </authorList>
    </citation>
    <scope>NUCLEOTIDE SEQUENCE [LARGE SCALE GENOMIC DNA]</scope>
    <source>
        <strain evidence="4">DSM 29430</strain>
    </source>
</reference>
<comment type="similarity">
    <text evidence="1">Belongs to the CIA30 family.</text>
</comment>
<name>A0A1N7LBI5_9RHOB</name>
<dbReference type="Proteomes" id="UP000186684">
    <property type="component" value="Unassembled WGS sequence"/>
</dbReference>
<feature type="domain" description="NADH:ubiquinone oxidoreductase intermediate-associated protein 30" evidence="2">
    <location>
        <begin position="9"/>
        <end position="141"/>
    </location>
</feature>
<dbReference type="Pfam" id="PF08547">
    <property type="entry name" value="CIA30"/>
    <property type="match status" value="1"/>
</dbReference>
<dbReference type="RefSeq" id="WP_143526091.1">
    <property type="nucleotide sequence ID" value="NZ_FTOQ01000002.1"/>
</dbReference>